<feature type="transmembrane region" description="Helical" evidence="1">
    <location>
        <begin position="75"/>
        <end position="92"/>
    </location>
</feature>
<gene>
    <name evidence="2" type="ORF">BC748_0100</name>
</gene>
<accession>A0A4R6QHV5</accession>
<dbReference type="OrthoDB" id="7446256at2"/>
<evidence type="ECO:0000313" key="3">
    <source>
        <dbReference type="Proteomes" id="UP000295260"/>
    </source>
</evidence>
<organism evidence="2 3">
    <name type="scientific">Flavobacterium dankookense</name>
    <dbReference type="NCBI Taxonomy" id="706186"/>
    <lineage>
        <taxon>Bacteria</taxon>
        <taxon>Pseudomonadati</taxon>
        <taxon>Bacteroidota</taxon>
        <taxon>Flavobacteriia</taxon>
        <taxon>Flavobacteriales</taxon>
        <taxon>Flavobacteriaceae</taxon>
        <taxon>Flavobacterium</taxon>
    </lineage>
</organism>
<keyword evidence="1" id="KW-0472">Membrane</keyword>
<evidence type="ECO:0000313" key="2">
    <source>
        <dbReference type="EMBL" id="TDP61983.1"/>
    </source>
</evidence>
<keyword evidence="1" id="KW-1133">Transmembrane helix</keyword>
<dbReference type="EMBL" id="SNXR01000001">
    <property type="protein sequence ID" value="TDP61983.1"/>
    <property type="molecule type" value="Genomic_DNA"/>
</dbReference>
<dbReference type="Pfam" id="PF12412">
    <property type="entry name" value="DUF3667"/>
    <property type="match status" value="1"/>
</dbReference>
<evidence type="ECO:0000256" key="1">
    <source>
        <dbReference type="SAM" id="Phobius"/>
    </source>
</evidence>
<reference evidence="2 3" key="1">
    <citation type="submission" date="2019-03" db="EMBL/GenBank/DDBJ databases">
        <title>Genomic Encyclopedia of Archaeal and Bacterial Type Strains, Phase II (KMG-II): from individual species to whole genera.</title>
        <authorList>
            <person name="Goeker M."/>
        </authorList>
    </citation>
    <scope>NUCLEOTIDE SEQUENCE [LARGE SCALE GENOMIC DNA]</scope>
    <source>
        <strain evidence="2 3">DSM 25687</strain>
    </source>
</reference>
<proteinExistence type="predicted"/>
<feature type="transmembrane region" description="Helical" evidence="1">
    <location>
        <begin position="129"/>
        <end position="146"/>
    </location>
</feature>
<dbReference type="AlphaFoldDB" id="A0A4R6QHV5"/>
<keyword evidence="1" id="KW-0812">Transmembrane</keyword>
<sequence length="260" mass="30742">MTNCLNCNKPTSDNFCSHCGQKTSIHRITFSHFVFHDIIHGVWHFEKGILFTLKEAIFRPGKAALDYISGKRIRYYNVFYLTLLLIGLNIYLNHIQDELSHYYFQTRLVPEADTAGQRFDNFLSDYSKLIIFSFIPLFAFNSFLLFKEKKLNFSEHFIISGMMFLGVMIIQTVCTFIYFTDYLEYLNILSKIANYATPITILLFLIINYNKTFSADYRSKFEISSRVFLFILFLLIEIAFIFILLLGYFTNWEYKMSLVY</sequence>
<keyword evidence="3" id="KW-1185">Reference proteome</keyword>
<feature type="transmembrane region" description="Helical" evidence="1">
    <location>
        <begin position="158"/>
        <end position="179"/>
    </location>
</feature>
<dbReference type="Proteomes" id="UP000295260">
    <property type="component" value="Unassembled WGS sequence"/>
</dbReference>
<feature type="transmembrane region" description="Helical" evidence="1">
    <location>
        <begin position="227"/>
        <end position="250"/>
    </location>
</feature>
<name>A0A4R6QHV5_9FLAO</name>
<dbReference type="RefSeq" id="WP_133531496.1">
    <property type="nucleotide sequence ID" value="NZ_SNXR01000001.1"/>
</dbReference>
<feature type="transmembrane region" description="Helical" evidence="1">
    <location>
        <begin position="185"/>
        <end position="207"/>
    </location>
</feature>
<protein>
    <submittedName>
        <fullName evidence="2">Uncharacterized protein DUF3667</fullName>
    </submittedName>
</protein>
<dbReference type="InterPro" id="IPR022134">
    <property type="entry name" value="DUF3667"/>
</dbReference>
<comment type="caution">
    <text evidence="2">The sequence shown here is derived from an EMBL/GenBank/DDBJ whole genome shotgun (WGS) entry which is preliminary data.</text>
</comment>